<feature type="region of interest" description="Disordered" evidence="1">
    <location>
        <begin position="1"/>
        <end position="28"/>
    </location>
</feature>
<evidence type="ECO:0000313" key="2">
    <source>
        <dbReference type="EMBL" id="GGR47814.1"/>
    </source>
</evidence>
<proteinExistence type="predicted"/>
<evidence type="ECO:0000313" key="3">
    <source>
        <dbReference type="Proteomes" id="UP000658320"/>
    </source>
</evidence>
<sequence length="95" mass="8954">MGCRCGARGAGVGEPPHPAPALAGEKQPDGAGAAAVATVPAAASLVALAGPQVGREYVAAGVPGEMSKGGRASGWCCDGAAAEALPTDEGEPACV</sequence>
<reference evidence="2" key="2">
    <citation type="submission" date="2020-09" db="EMBL/GenBank/DDBJ databases">
        <authorList>
            <person name="Sun Q."/>
            <person name="Ohkuma M."/>
        </authorList>
    </citation>
    <scope>NUCLEOTIDE SEQUENCE</scope>
    <source>
        <strain evidence="2">JCM 4346</strain>
    </source>
</reference>
<reference evidence="2" key="1">
    <citation type="journal article" date="2014" name="Int. J. Syst. Evol. Microbiol.">
        <title>Complete genome sequence of Corynebacterium casei LMG S-19264T (=DSM 44701T), isolated from a smear-ripened cheese.</title>
        <authorList>
            <consortium name="US DOE Joint Genome Institute (JGI-PGF)"/>
            <person name="Walter F."/>
            <person name="Albersmeier A."/>
            <person name="Kalinowski J."/>
            <person name="Ruckert C."/>
        </authorList>
    </citation>
    <scope>NUCLEOTIDE SEQUENCE</scope>
    <source>
        <strain evidence="2">JCM 4346</strain>
    </source>
</reference>
<dbReference type="EMBL" id="BMSX01000023">
    <property type="protein sequence ID" value="GGR47814.1"/>
    <property type="molecule type" value="Genomic_DNA"/>
</dbReference>
<keyword evidence="3" id="KW-1185">Reference proteome</keyword>
<accession>A0A918FKV9</accession>
<dbReference type="AlphaFoldDB" id="A0A918FKV9"/>
<gene>
    <name evidence="2" type="ORF">GCM10010251_76090</name>
</gene>
<comment type="caution">
    <text evidence="2">The sequence shown here is derived from an EMBL/GenBank/DDBJ whole genome shotgun (WGS) entry which is preliminary data.</text>
</comment>
<name>A0A918FKV9_9ACTN</name>
<protein>
    <submittedName>
        <fullName evidence="2">Uncharacterized protein</fullName>
    </submittedName>
</protein>
<organism evidence="2 3">
    <name type="scientific">Streptomyces aurantiogriseus</name>
    <dbReference type="NCBI Taxonomy" id="66870"/>
    <lineage>
        <taxon>Bacteria</taxon>
        <taxon>Bacillati</taxon>
        <taxon>Actinomycetota</taxon>
        <taxon>Actinomycetes</taxon>
        <taxon>Kitasatosporales</taxon>
        <taxon>Streptomycetaceae</taxon>
        <taxon>Streptomyces</taxon>
    </lineage>
</organism>
<dbReference type="Proteomes" id="UP000658320">
    <property type="component" value="Unassembled WGS sequence"/>
</dbReference>
<evidence type="ECO:0000256" key="1">
    <source>
        <dbReference type="SAM" id="MobiDB-lite"/>
    </source>
</evidence>